<dbReference type="SUPFAM" id="SSF75005">
    <property type="entry name" value="Arabinanase/levansucrase/invertase"/>
    <property type="match status" value="1"/>
</dbReference>
<dbReference type="PANTHER" id="PTHR35279:SF1">
    <property type="entry name" value="ARABINANASE_LEVANSUCRASE_INVERTASE"/>
    <property type="match status" value="1"/>
</dbReference>
<dbReference type="Gene3D" id="2.115.10.20">
    <property type="entry name" value="Glycosyl hydrolase domain, family 43"/>
    <property type="match status" value="2"/>
</dbReference>
<evidence type="ECO:0000313" key="1">
    <source>
        <dbReference type="EMBL" id="MDN4524204.1"/>
    </source>
</evidence>
<name>A0ABT8HTV1_9BACL</name>
<evidence type="ECO:0000313" key="2">
    <source>
        <dbReference type="Proteomes" id="UP001172721"/>
    </source>
</evidence>
<keyword evidence="2" id="KW-1185">Reference proteome</keyword>
<dbReference type="RefSeq" id="WP_301165250.1">
    <property type="nucleotide sequence ID" value="NZ_JAUHTR010000002.1"/>
</dbReference>
<protein>
    <recommendedName>
        <fullName evidence="3">Exo-alpha-sialidase</fullName>
    </recommendedName>
</protein>
<organism evidence="1 2">
    <name type="scientific">Fictibacillus fluitans</name>
    <dbReference type="NCBI Taxonomy" id="3058422"/>
    <lineage>
        <taxon>Bacteria</taxon>
        <taxon>Bacillati</taxon>
        <taxon>Bacillota</taxon>
        <taxon>Bacilli</taxon>
        <taxon>Bacillales</taxon>
        <taxon>Fictibacillaceae</taxon>
        <taxon>Fictibacillus</taxon>
    </lineage>
</organism>
<reference evidence="1" key="1">
    <citation type="submission" date="2023-07" db="EMBL/GenBank/DDBJ databases">
        <title>Fictibacillus sp. isolated from freshwater pond.</title>
        <authorList>
            <person name="Kirdat K."/>
            <person name="Bhat A."/>
            <person name="Mourya A."/>
            <person name="Yadav A."/>
        </authorList>
    </citation>
    <scope>NUCLEOTIDE SEQUENCE</scope>
    <source>
        <strain evidence="1">NE201</strain>
    </source>
</reference>
<proteinExistence type="predicted"/>
<dbReference type="InterPro" id="IPR036278">
    <property type="entry name" value="Sialidase_sf"/>
</dbReference>
<gene>
    <name evidence="1" type="ORF">QYB97_06950</name>
</gene>
<accession>A0ABT8HTV1</accession>
<dbReference type="PANTHER" id="PTHR35279">
    <property type="match status" value="1"/>
</dbReference>
<dbReference type="EMBL" id="JAUHTR010000002">
    <property type="protein sequence ID" value="MDN4524204.1"/>
    <property type="molecule type" value="Genomic_DNA"/>
</dbReference>
<evidence type="ECO:0008006" key="3">
    <source>
        <dbReference type="Google" id="ProtNLM"/>
    </source>
</evidence>
<sequence>MANHLNRSNSCICRFIRSLKPGELITIFFRDSSASSYGAFISYNAKNDVVTIGVLNGGGIQRFRCQDVSFVQLGEQPPQPGPTPFTCGALSCLWVEDPNDPIYIPPANSAYYETVRYDASAFNGTDPSAFYKMWYDTGSSPSIALATSPDGKNWVPSNDTVRGLISTARHSRILYDPNGFGIGYQYRIWYWNSNFREYSSCPALPNNQVCLIRTAVSNDGITWLDESNISPYKDQPIKQDSENPLFLTGSAANGSFGPADILYYPENPPVLDVANPFNNRYVMYYSIRATPSPPLSTAFEQIALAVSTDGITWSSYGFNPITGPQIILPRGATDADWDLRYASVGMVVVQLGPNNFKMWYSGGHDRSQEGIGCASSTDGIHWTKYAGNPVLSFRDNVAWRNWRTYNPWVLVNPERFNGHGDPVCSKLWFSGQQGNDNNPLRIGYALNANEDSPV</sequence>
<dbReference type="InterPro" id="IPR023296">
    <property type="entry name" value="Glyco_hydro_beta-prop_sf"/>
</dbReference>
<dbReference type="Proteomes" id="UP001172721">
    <property type="component" value="Unassembled WGS sequence"/>
</dbReference>
<comment type="caution">
    <text evidence="1">The sequence shown here is derived from an EMBL/GenBank/DDBJ whole genome shotgun (WGS) entry which is preliminary data.</text>
</comment>
<dbReference type="SUPFAM" id="SSF50939">
    <property type="entry name" value="Sialidases"/>
    <property type="match status" value="1"/>
</dbReference>